<keyword evidence="1" id="KW-0732">Signal</keyword>
<feature type="domain" description="DUF4468" evidence="2">
    <location>
        <begin position="31"/>
        <end position="117"/>
    </location>
</feature>
<reference evidence="4" key="1">
    <citation type="submission" date="2016-11" db="EMBL/GenBank/DDBJ databases">
        <authorList>
            <person name="Varghese N."/>
            <person name="Submissions S."/>
        </authorList>
    </citation>
    <scope>NUCLEOTIDE SEQUENCE [LARGE SCALE GENOMIC DNA]</scope>
    <source>
        <strain evidence="4">DSM 18569</strain>
    </source>
</reference>
<sequence>MKKVVLGFLIGAGLSVAIPAQAQDTGTPVSYTERVPEEDSEQEVLFRRAADWVENHFTYAPKKVISSDAAKGELRAEGTVQVKLTSTSGKQQEQPVRFEFIFHTLASGYDYSVGQLRVVPDGKKPEESVPFDAYVAQLAADRTNTRTRNDRRITAQATSLVSEISISFRSYMNSRPAAGAIE</sequence>
<dbReference type="InterPro" id="IPR027823">
    <property type="entry name" value="DUF4468"/>
</dbReference>
<feature type="signal peptide" evidence="1">
    <location>
        <begin position="1"/>
        <end position="22"/>
    </location>
</feature>
<dbReference type="Gene3D" id="3.30.530.80">
    <property type="match status" value="1"/>
</dbReference>
<dbReference type="Pfam" id="PF14730">
    <property type="entry name" value="DUF4468"/>
    <property type="match status" value="1"/>
</dbReference>
<evidence type="ECO:0000259" key="2">
    <source>
        <dbReference type="Pfam" id="PF14730"/>
    </source>
</evidence>
<feature type="chain" id="PRO_5011980159" description="DUF4468 domain-containing protein" evidence="1">
    <location>
        <begin position="23"/>
        <end position="182"/>
    </location>
</feature>
<keyword evidence="4" id="KW-1185">Reference proteome</keyword>
<proteinExistence type="predicted"/>
<organism evidence="3 4">
    <name type="scientific">Hymenobacter psychrotolerans DSM 18569</name>
    <dbReference type="NCBI Taxonomy" id="1121959"/>
    <lineage>
        <taxon>Bacteria</taxon>
        <taxon>Pseudomonadati</taxon>
        <taxon>Bacteroidota</taxon>
        <taxon>Cytophagia</taxon>
        <taxon>Cytophagales</taxon>
        <taxon>Hymenobacteraceae</taxon>
        <taxon>Hymenobacter</taxon>
    </lineage>
</organism>
<evidence type="ECO:0000313" key="3">
    <source>
        <dbReference type="EMBL" id="SHL60609.1"/>
    </source>
</evidence>
<evidence type="ECO:0000313" key="4">
    <source>
        <dbReference type="Proteomes" id="UP000183947"/>
    </source>
</evidence>
<dbReference type="EMBL" id="FRAS01000017">
    <property type="protein sequence ID" value="SHL60609.1"/>
    <property type="molecule type" value="Genomic_DNA"/>
</dbReference>
<evidence type="ECO:0000256" key="1">
    <source>
        <dbReference type="SAM" id="SignalP"/>
    </source>
</evidence>
<dbReference type="OrthoDB" id="876063at2"/>
<dbReference type="Proteomes" id="UP000183947">
    <property type="component" value="Unassembled WGS sequence"/>
</dbReference>
<dbReference type="RefSeq" id="WP_073286883.1">
    <property type="nucleotide sequence ID" value="NZ_FRAS01000017.1"/>
</dbReference>
<name>A0A1M7C196_9BACT</name>
<protein>
    <recommendedName>
        <fullName evidence="2">DUF4468 domain-containing protein</fullName>
    </recommendedName>
</protein>
<gene>
    <name evidence="3" type="ORF">SAMN02746009_03062</name>
</gene>
<accession>A0A1M7C196</accession>
<dbReference type="AlphaFoldDB" id="A0A1M7C196"/>